<dbReference type="InterPro" id="IPR027417">
    <property type="entry name" value="P-loop_NTPase"/>
</dbReference>
<accession>A0AA35KKS6</accession>
<dbReference type="Gene3D" id="1.25.40.20">
    <property type="entry name" value="Ankyrin repeat-containing domain"/>
    <property type="match status" value="1"/>
</dbReference>
<feature type="repeat" description="ANK" evidence="3">
    <location>
        <begin position="271"/>
        <end position="303"/>
    </location>
</feature>
<feature type="compositionally biased region" description="Acidic residues" evidence="5">
    <location>
        <begin position="63"/>
        <end position="73"/>
    </location>
</feature>
<sequence length="667" mass="75166">MSRRDAPEVSLPTPRPGRGVASPPAGRAAHAHSAPFAVARRRRARREGERRGRRGGPGTPEAKDEEDEEDDESPGGVSKLLCFGGMSAKKAAAAGKPPLRKGAKPAAPAKGVPVKADAALPSNSTRPQEVSLSSHPKELTREAKAALTLQSAFRRILACRERARRLQERQEYNELMDRLQREAFAALVKREREEAERERKKEEEEKKKQREEQQRRKRMLEAAFDGDVEEMKAVLKEVAELDTKSGLGTDERGKALRLQHRLNMVDCTDANGNTPLSEASGGGHPDAIRMLIENGANPNSRGAFNRTPLYRAAFAGHLAAVELLLQHGADPRLYADDGNTPEQIASLDSLVAVLNSWDISLTESMLQKMEAEEQRRAQQDKKQKEAETRRMTEEVEQLAKEHERCSKELQQAYCELNRRITEHDKCQRKQMDNAEITLHAIADAESLVQRLRTAAEDAEEKVSLARLKLREQMQEGSAEEFHGLKCSVQELDDVLLKDVGGKIHADGRWPLVIDPSGQAAIFLRYRDTNFLNTVNPSDMAEETIRLALLGSLRYGKPLVFDMMEVNMFDTVKKQLERLKPGLAEALLDKKILQNERYLSLRRPTDGPEYAETEFQAARIEKFKLFIVTKQQHPPEEMLQRLLPIQVILSRKRGFRRAPFSYQRPFAL</sequence>
<evidence type="ECO:0000313" key="6">
    <source>
        <dbReference type="EMBL" id="CAI5778713.1"/>
    </source>
</evidence>
<evidence type="ECO:0000256" key="4">
    <source>
        <dbReference type="SAM" id="Coils"/>
    </source>
</evidence>
<dbReference type="PANTHER" id="PTHR24198:SF165">
    <property type="entry name" value="ANKYRIN REPEAT-CONTAINING PROTEIN-RELATED"/>
    <property type="match status" value="1"/>
</dbReference>
<evidence type="ECO:0000256" key="5">
    <source>
        <dbReference type="SAM" id="MobiDB-lite"/>
    </source>
</evidence>
<protein>
    <submittedName>
        <fullName evidence="6">IQ motif and ankyrin repeat domain-containing LOC642574 homolog</fullName>
    </submittedName>
</protein>
<feature type="compositionally biased region" description="Low complexity" evidence="5">
    <location>
        <begin position="88"/>
        <end position="97"/>
    </location>
</feature>
<name>A0AA35KKS6_9SAUR</name>
<evidence type="ECO:0000256" key="2">
    <source>
        <dbReference type="ARBA" id="ARBA00023043"/>
    </source>
</evidence>
<keyword evidence="4" id="KW-0175">Coiled coil</keyword>
<organism evidence="6 7">
    <name type="scientific">Podarcis lilfordi</name>
    <name type="common">Lilford's wall lizard</name>
    <dbReference type="NCBI Taxonomy" id="74358"/>
    <lineage>
        <taxon>Eukaryota</taxon>
        <taxon>Metazoa</taxon>
        <taxon>Chordata</taxon>
        <taxon>Craniata</taxon>
        <taxon>Vertebrata</taxon>
        <taxon>Euteleostomi</taxon>
        <taxon>Lepidosauria</taxon>
        <taxon>Squamata</taxon>
        <taxon>Bifurcata</taxon>
        <taxon>Unidentata</taxon>
        <taxon>Episquamata</taxon>
        <taxon>Laterata</taxon>
        <taxon>Lacertibaenia</taxon>
        <taxon>Lacertidae</taxon>
        <taxon>Podarcis</taxon>
    </lineage>
</organism>
<feature type="region of interest" description="Disordered" evidence="5">
    <location>
        <begin position="370"/>
        <end position="389"/>
    </location>
</feature>
<dbReference type="PANTHER" id="PTHR24198">
    <property type="entry name" value="ANKYRIN REPEAT AND PROTEIN KINASE DOMAIN-CONTAINING PROTEIN"/>
    <property type="match status" value="1"/>
</dbReference>
<reference evidence="6" key="1">
    <citation type="submission" date="2022-12" db="EMBL/GenBank/DDBJ databases">
        <authorList>
            <person name="Alioto T."/>
            <person name="Alioto T."/>
            <person name="Gomez Garrido J."/>
        </authorList>
    </citation>
    <scope>NUCLEOTIDE SEQUENCE</scope>
</reference>
<keyword evidence="7" id="KW-1185">Reference proteome</keyword>
<dbReference type="InterPro" id="IPR036770">
    <property type="entry name" value="Ankyrin_rpt-contain_sf"/>
</dbReference>
<feature type="region of interest" description="Disordered" evidence="5">
    <location>
        <begin position="1"/>
        <end position="139"/>
    </location>
</feature>
<gene>
    <name evidence="6" type="ORF">PODLI_1B008551</name>
</gene>
<feature type="coiled-coil region" evidence="4">
    <location>
        <begin position="149"/>
        <end position="223"/>
    </location>
</feature>
<feature type="compositionally biased region" description="Polar residues" evidence="5">
    <location>
        <begin position="121"/>
        <end position="134"/>
    </location>
</feature>
<dbReference type="Gene3D" id="3.40.50.300">
    <property type="entry name" value="P-loop containing nucleotide triphosphate hydrolases"/>
    <property type="match status" value="1"/>
</dbReference>
<evidence type="ECO:0000313" key="7">
    <source>
        <dbReference type="Proteomes" id="UP001178461"/>
    </source>
</evidence>
<keyword evidence="2 3" id="KW-0040">ANK repeat</keyword>
<feature type="coiled-coil region" evidence="4">
    <location>
        <begin position="441"/>
        <end position="475"/>
    </location>
</feature>
<dbReference type="SMART" id="SM00248">
    <property type="entry name" value="ANK"/>
    <property type="match status" value="2"/>
</dbReference>
<dbReference type="InterPro" id="IPR002110">
    <property type="entry name" value="Ankyrin_rpt"/>
</dbReference>
<dbReference type="PROSITE" id="PS50297">
    <property type="entry name" value="ANK_REP_REGION"/>
    <property type="match status" value="2"/>
</dbReference>
<feature type="compositionally biased region" description="Low complexity" evidence="5">
    <location>
        <begin position="20"/>
        <end position="38"/>
    </location>
</feature>
<dbReference type="EMBL" id="OX395132">
    <property type="protein sequence ID" value="CAI5778713.1"/>
    <property type="molecule type" value="Genomic_DNA"/>
</dbReference>
<feature type="repeat" description="ANK" evidence="3">
    <location>
        <begin position="304"/>
        <end position="336"/>
    </location>
</feature>
<dbReference type="Proteomes" id="UP001178461">
    <property type="component" value="Chromosome 7"/>
</dbReference>
<proteinExistence type="predicted"/>
<dbReference type="PROSITE" id="PS50096">
    <property type="entry name" value="IQ"/>
    <property type="match status" value="1"/>
</dbReference>
<dbReference type="SUPFAM" id="SSF48403">
    <property type="entry name" value="Ankyrin repeat"/>
    <property type="match status" value="1"/>
</dbReference>
<evidence type="ECO:0000256" key="3">
    <source>
        <dbReference type="PROSITE-ProRule" id="PRU00023"/>
    </source>
</evidence>
<keyword evidence="1" id="KW-0677">Repeat</keyword>
<dbReference type="AlphaFoldDB" id="A0AA35KKS6"/>
<feature type="compositionally biased region" description="Low complexity" evidence="5">
    <location>
        <begin position="104"/>
        <end position="119"/>
    </location>
</feature>
<dbReference type="PROSITE" id="PS50088">
    <property type="entry name" value="ANK_REPEAT"/>
    <property type="match status" value="2"/>
</dbReference>
<evidence type="ECO:0000256" key="1">
    <source>
        <dbReference type="ARBA" id="ARBA00022737"/>
    </source>
</evidence>
<dbReference type="Pfam" id="PF12796">
    <property type="entry name" value="Ank_2"/>
    <property type="match status" value="1"/>
</dbReference>